<dbReference type="Pfam" id="PF13450">
    <property type="entry name" value="NAD_binding_8"/>
    <property type="match status" value="1"/>
</dbReference>
<keyword evidence="4" id="KW-0560">Oxidoreductase</keyword>
<proteinExistence type="inferred from homology"/>
<dbReference type="Pfam" id="PF00743">
    <property type="entry name" value="FMO-like"/>
    <property type="match status" value="1"/>
</dbReference>
<dbReference type="GO" id="GO:0050660">
    <property type="term" value="F:flavin adenine dinucleotide binding"/>
    <property type="evidence" value="ECO:0007669"/>
    <property type="project" value="InterPro"/>
</dbReference>
<keyword evidence="6" id="KW-1133">Transmembrane helix</keyword>
<reference evidence="7 8" key="1">
    <citation type="submission" date="2014-04" db="EMBL/GenBank/DDBJ databases">
        <authorList>
            <consortium name="DOE Joint Genome Institute"/>
            <person name="Kuo A."/>
            <person name="Kohler A."/>
            <person name="Costa M.D."/>
            <person name="Nagy L.G."/>
            <person name="Floudas D."/>
            <person name="Copeland A."/>
            <person name="Barry K.W."/>
            <person name="Cichocki N."/>
            <person name="Veneault-Fourrey C."/>
            <person name="LaButti K."/>
            <person name="Lindquist E.A."/>
            <person name="Lipzen A."/>
            <person name="Lundell T."/>
            <person name="Morin E."/>
            <person name="Murat C."/>
            <person name="Sun H."/>
            <person name="Tunlid A."/>
            <person name="Henrissat B."/>
            <person name="Grigoriev I.V."/>
            <person name="Hibbett D.S."/>
            <person name="Martin F."/>
            <person name="Nordberg H.P."/>
            <person name="Cantor M.N."/>
            <person name="Hua S.X."/>
        </authorList>
    </citation>
    <scope>NUCLEOTIDE SEQUENCE [LARGE SCALE GENOMIC DNA]</scope>
    <source>
        <strain evidence="7 8">441</strain>
    </source>
</reference>
<protein>
    <recommendedName>
        <fullName evidence="9">L-ornithine N(5)-monooxygenase</fullName>
    </recommendedName>
</protein>
<dbReference type="EMBL" id="KN833835">
    <property type="protein sequence ID" value="KIK17229.1"/>
    <property type="molecule type" value="Genomic_DNA"/>
</dbReference>
<dbReference type="Proteomes" id="UP000054018">
    <property type="component" value="Unassembled WGS sequence"/>
</dbReference>
<dbReference type="InterPro" id="IPR036188">
    <property type="entry name" value="FAD/NAD-bd_sf"/>
</dbReference>
<sequence>MPKTDAEGTHAAWKAEYHAATKPTPVIAALVARFKAALDYLMLPVYAILHTLYLFVQGILIKVFKPRPPPERVKRPYARIAVIGGGLTGVSSAAHAASHGFEVVIYEAADRIGGIWAHENKTSGLQLNSLLYRFHPAVCWRKAFPQRDEILGEIEKVWKEYRLEERTRFNTTVRQVRRVKRVSSDDECQAHVRSPSQWYINAGEDGPFDALIVAVGTNGEPVWVGFEGMPTKAERSDSTRRSEVPSRESATLTSSNSKSKHVEKKDGGSAQKAGSVEKHEQWTYQGPVLHSSQLDCATREMLRGKTVAVIGSSASGVEAVETTLSRGTDRCIMIARRDKWIIPRNVVFDVCLSAQPFGREMPFSVIWERFLALWQYHGVEDLVPQSGIFVSTPVVNDDFLNQVRAGKCVYVRGNVVRLTTNGIVVDVRESIEGGSPSGIGKGVHECMRPTGPETDAGGSAPEAEGRVEFKADVIILATGYKHPSLSFLPQELFPKDYERPNLYLQNFSTEDWSVLLTNSAYVNAIGTVGHFHIGIYTRILLTFLLDPATRPIAKEMKLWVDVVRFIKRGAQGGALSFFTYMELTIWILTFHVLRPDRWRWTFFILFGWDVCPDDERLISLVNEGKQEA</sequence>
<dbReference type="HOGENOM" id="CLU_024886_0_0_1"/>
<evidence type="ECO:0000256" key="5">
    <source>
        <dbReference type="SAM" id="MobiDB-lite"/>
    </source>
</evidence>
<evidence type="ECO:0000256" key="3">
    <source>
        <dbReference type="ARBA" id="ARBA00022827"/>
    </source>
</evidence>
<keyword evidence="8" id="KW-1185">Reference proteome</keyword>
<dbReference type="PRINTS" id="PR00419">
    <property type="entry name" value="ADXRDTASE"/>
</dbReference>
<feature type="transmembrane region" description="Helical" evidence="6">
    <location>
        <begin position="43"/>
        <end position="64"/>
    </location>
</feature>
<comment type="similarity">
    <text evidence="1">Belongs to the FMO family.</text>
</comment>
<accession>A0A0C9YT66</accession>
<evidence type="ECO:0000256" key="2">
    <source>
        <dbReference type="ARBA" id="ARBA00022630"/>
    </source>
</evidence>
<dbReference type="AlphaFoldDB" id="A0A0C9YT66"/>
<gene>
    <name evidence="7" type="ORF">PISMIDRAFT_232817</name>
</gene>
<keyword evidence="6" id="KW-0472">Membrane</keyword>
<keyword evidence="2" id="KW-0285">Flavoprotein</keyword>
<organism evidence="7 8">
    <name type="scientific">Pisolithus microcarpus 441</name>
    <dbReference type="NCBI Taxonomy" id="765257"/>
    <lineage>
        <taxon>Eukaryota</taxon>
        <taxon>Fungi</taxon>
        <taxon>Dikarya</taxon>
        <taxon>Basidiomycota</taxon>
        <taxon>Agaricomycotina</taxon>
        <taxon>Agaricomycetes</taxon>
        <taxon>Agaricomycetidae</taxon>
        <taxon>Boletales</taxon>
        <taxon>Sclerodermatineae</taxon>
        <taxon>Pisolithaceae</taxon>
        <taxon>Pisolithus</taxon>
    </lineage>
</organism>
<dbReference type="GO" id="GO:0050661">
    <property type="term" value="F:NADP binding"/>
    <property type="evidence" value="ECO:0007669"/>
    <property type="project" value="InterPro"/>
</dbReference>
<dbReference type="PANTHER" id="PTHR23023">
    <property type="entry name" value="DIMETHYLANILINE MONOOXYGENASE"/>
    <property type="match status" value="1"/>
</dbReference>
<dbReference type="STRING" id="765257.A0A0C9YT66"/>
<dbReference type="GO" id="GO:0004499">
    <property type="term" value="F:N,N-dimethylaniline monooxygenase activity"/>
    <property type="evidence" value="ECO:0007669"/>
    <property type="project" value="InterPro"/>
</dbReference>
<feature type="region of interest" description="Disordered" evidence="5">
    <location>
        <begin position="225"/>
        <end position="278"/>
    </location>
</feature>
<evidence type="ECO:0000256" key="4">
    <source>
        <dbReference type="ARBA" id="ARBA00023002"/>
    </source>
</evidence>
<keyword evidence="6" id="KW-0812">Transmembrane</keyword>
<evidence type="ECO:0000313" key="7">
    <source>
        <dbReference type="EMBL" id="KIK17229.1"/>
    </source>
</evidence>
<dbReference type="OrthoDB" id="66881at2759"/>
<evidence type="ECO:0000256" key="1">
    <source>
        <dbReference type="ARBA" id="ARBA00009183"/>
    </source>
</evidence>
<reference evidence="8" key="2">
    <citation type="submission" date="2015-01" db="EMBL/GenBank/DDBJ databases">
        <title>Evolutionary Origins and Diversification of the Mycorrhizal Mutualists.</title>
        <authorList>
            <consortium name="DOE Joint Genome Institute"/>
            <consortium name="Mycorrhizal Genomics Consortium"/>
            <person name="Kohler A."/>
            <person name="Kuo A."/>
            <person name="Nagy L.G."/>
            <person name="Floudas D."/>
            <person name="Copeland A."/>
            <person name="Barry K.W."/>
            <person name="Cichocki N."/>
            <person name="Veneault-Fourrey C."/>
            <person name="LaButti K."/>
            <person name="Lindquist E.A."/>
            <person name="Lipzen A."/>
            <person name="Lundell T."/>
            <person name="Morin E."/>
            <person name="Murat C."/>
            <person name="Riley R."/>
            <person name="Ohm R."/>
            <person name="Sun H."/>
            <person name="Tunlid A."/>
            <person name="Henrissat B."/>
            <person name="Grigoriev I.V."/>
            <person name="Hibbett D.S."/>
            <person name="Martin F."/>
        </authorList>
    </citation>
    <scope>NUCLEOTIDE SEQUENCE [LARGE SCALE GENOMIC DNA]</scope>
    <source>
        <strain evidence="8">441</strain>
    </source>
</reference>
<evidence type="ECO:0008006" key="9">
    <source>
        <dbReference type="Google" id="ProtNLM"/>
    </source>
</evidence>
<name>A0A0C9YT66_9AGAM</name>
<dbReference type="SUPFAM" id="SSF51905">
    <property type="entry name" value="FAD/NAD(P)-binding domain"/>
    <property type="match status" value="2"/>
</dbReference>
<feature type="compositionally biased region" description="Basic and acidic residues" evidence="5">
    <location>
        <begin position="232"/>
        <end position="246"/>
    </location>
</feature>
<dbReference type="InterPro" id="IPR050346">
    <property type="entry name" value="FMO-like"/>
</dbReference>
<keyword evidence="3" id="KW-0274">FAD</keyword>
<dbReference type="Gene3D" id="3.50.50.60">
    <property type="entry name" value="FAD/NAD(P)-binding domain"/>
    <property type="match status" value="2"/>
</dbReference>
<dbReference type="InterPro" id="IPR020946">
    <property type="entry name" value="Flavin_mOase-like"/>
</dbReference>
<evidence type="ECO:0000313" key="8">
    <source>
        <dbReference type="Proteomes" id="UP000054018"/>
    </source>
</evidence>
<feature type="compositionally biased region" description="Polar residues" evidence="5">
    <location>
        <begin position="248"/>
        <end position="257"/>
    </location>
</feature>
<evidence type="ECO:0000256" key="6">
    <source>
        <dbReference type="SAM" id="Phobius"/>
    </source>
</evidence>